<accession>A0ABW9QV17</accession>
<comment type="caution">
    <text evidence="10">The sequence shown here is derived from an EMBL/GenBank/DDBJ whole genome shotgun (WGS) entry which is preliminary data.</text>
</comment>
<name>A0ABW9QV17_9ACTN</name>
<evidence type="ECO:0000313" key="11">
    <source>
        <dbReference type="Proteomes" id="UP000437736"/>
    </source>
</evidence>
<keyword evidence="5 8" id="KW-0812">Transmembrane</keyword>
<evidence type="ECO:0000256" key="8">
    <source>
        <dbReference type="RuleBase" id="RU362101"/>
    </source>
</evidence>
<evidence type="ECO:0000256" key="1">
    <source>
        <dbReference type="ARBA" id="ARBA00004127"/>
    </source>
</evidence>
<evidence type="ECO:0000256" key="5">
    <source>
        <dbReference type="ARBA" id="ARBA00022692"/>
    </source>
</evidence>
<dbReference type="PANTHER" id="PTHR31611:SF0">
    <property type="entry name" value="HIGH-AFFINITY NICKEL TRANSPORT PROTEIN NIC1"/>
    <property type="match status" value="1"/>
</dbReference>
<keyword evidence="11" id="KW-1185">Reference proteome</keyword>
<dbReference type="Proteomes" id="UP000437736">
    <property type="component" value="Unassembled WGS sequence"/>
</dbReference>
<proteinExistence type="inferred from homology"/>
<evidence type="ECO:0000313" key="10">
    <source>
        <dbReference type="EMBL" id="MST33700.1"/>
    </source>
</evidence>
<gene>
    <name evidence="10" type="ORF">GHK86_13355</name>
</gene>
<evidence type="ECO:0000256" key="4">
    <source>
        <dbReference type="ARBA" id="ARBA00022596"/>
    </source>
</evidence>
<feature type="region of interest" description="Disordered" evidence="9">
    <location>
        <begin position="381"/>
        <end position="407"/>
    </location>
</feature>
<comment type="similarity">
    <text evidence="2 8">Belongs to the NiCoT transporter (TC 2.A.52) family.</text>
</comment>
<evidence type="ECO:0000256" key="9">
    <source>
        <dbReference type="SAM" id="MobiDB-lite"/>
    </source>
</evidence>
<dbReference type="NCBIfam" id="TIGR00802">
    <property type="entry name" value="nico"/>
    <property type="match status" value="1"/>
</dbReference>
<feature type="transmembrane region" description="Helical" evidence="8">
    <location>
        <begin position="259"/>
        <end position="279"/>
    </location>
</feature>
<feature type="transmembrane region" description="Helical" evidence="8">
    <location>
        <begin position="226"/>
        <end position="253"/>
    </location>
</feature>
<sequence>MSHRAGPAGRGPRPPALFRQLRGTLSGAKWGRLALMFVSILAVNALGWLIYVAVVLPRHIDYRGYGGTKGLGIGLGVAVTAWFLGFRHAFDADHISCVDNTTRKLMADGKRPLATGYFFSLGHSTIVVGVGVGVTFAARAVFGAVVNPSSAYETAGGAAGTVVSASFLYLIAVLNLVVLSGILKVFREMRRGTYDEAELEAQLQSRGLMYRFFGRFMRSINHTWQLYFVGMVFGVGFDTATEVVLLAATAYAAIQGLPYYAVLALPFLFSGGMMLFDTLDGCFMNFAYGWAFAKPVRKVYYNLVITGLSIGAAFIIGTIEILGVLTNEVHLHGTFWETMANFNINVAGFCIAGLFVVVWAGALAYWRWGNVEARWGAEVAPAVPPPSPSAVGDRQPAPGSAAAGPAR</sequence>
<keyword evidence="3 8" id="KW-0813">Transport</keyword>
<evidence type="ECO:0000256" key="2">
    <source>
        <dbReference type="ARBA" id="ARBA00010892"/>
    </source>
</evidence>
<keyword evidence="4" id="KW-0533">Nickel</keyword>
<evidence type="ECO:0000256" key="6">
    <source>
        <dbReference type="ARBA" id="ARBA00022989"/>
    </source>
</evidence>
<feature type="compositionally biased region" description="Low complexity" evidence="9">
    <location>
        <begin position="396"/>
        <end position="407"/>
    </location>
</feature>
<evidence type="ECO:0000256" key="3">
    <source>
        <dbReference type="ARBA" id="ARBA00022448"/>
    </source>
</evidence>
<comment type="subcellular location">
    <subcellularLocation>
        <location evidence="8">Cell membrane</location>
        <topology evidence="8">Multi-pass membrane protein</topology>
    </subcellularLocation>
    <subcellularLocation>
        <location evidence="1">Endomembrane system</location>
        <topology evidence="1">Multi-pass membrane protein</topology>
    </subcellularLocation>
</comment>
<dbReference type="EMBL" id="WJHE01000694">
    <property type="protein sequence ID" value="MST33700.1"/>
    <property type="molecule type" value="Genomic_DNA"/>
</dbReference>
<feature type="transmembrane region" description="Helical" evidence="8">
    <location>
        <begin position="33"/>
        <end position="56"/>
    </location>
</feature>
<dbReference type="PANTHER" id="PTHR31611">
    <property type="entry name" value="HIGH-AFFINITY NICKEL TRANSPORT PROTEIN NIC1"/>
    <property type="match status" value="1"/>
</dbReference>
<dbReference type="InterPro" id="IPR004688">
    <property type="entry name" value="Ni/Co_transpt"/>
</dbReference>
<feature type="transmembrane region" description="Helical" evidence="8">
    <location>
        <begin position="113"/>
        <end position="138"/>
    </location>
</feature>
<dbReference type="Pfam" id="PF03824">
    <property type="entry name" value="NicO"/>
    <property type="match status" value="1"/>
</dbReference>
<dbReference type="InterPro" id="IPR011541">
    <property type="entry name" value="Ni/Co_transpt_high_affinity"/>
</dbReference>
<feature type="transmembrane region" description="Helical" evidence="8">
    <location>
        <begin position="158"/>
        <end position="183"/>
    </location>
</feature>
<feature type="transmembrane region" description="Helical" evidence="8">
    <location>
        <begin position="346"/>
        <end position="366"/>
    </location>
</feature>
<keyword evidence="7 8" id="KW-0472">Membrane</keyword>
<evidence type="ECO:0000256" key="7">
    <source>
        <dbReference type="ARBA" id="ARBA00023136"/>
    </source>
</evidence>
<keyword evidence="6 8" id="KW-1133">Transmembrane helix</keyword>
<protein>
    <recommendedName>
        <fullName evidence="8">Nickel/cobalt efflux system</fullName>
    </recommendedName>
</protein>
<feature type="transmembrane region" description="Helical" evidence="8">
    <location>
        <begin position="68"/>
        <end position="86"/>
    </location>
</feature>
<reference evidence="10 11" key="1">
    <citation type="submission" date="2019-11" db="EMBL/GenBank/DDBJ databases">
        <title>Acidiferrimicrobium australis gen. nov., sp. nov., an acidophilic and obligately heterotrophic, member of the Actinobacteria that catalyses dissimilatory oxido- reduction of iron isolated from metal-rich acidic water in Chile.</title>
        <authorList>
            <person name="Gonzalez D."/>
            <person name="Huber K."/>
            <person name="Hedrich S."/>
            <person name="Rojas-Villalobos C."/>
            <person name="Quatrini R."/>
            <person name="Dinamarca M.A."/>
            <person name="Schwarz A."/>
            <person name="Canales C."/>
            <person name="Nancucheo I."/>
        </authorList>
    </citation>
    <scope>NUCLEOTIDE SEQUENCE [LARGE SCALE GENOMIC DNA]</scope>
    <source>
        <strain evidence="10 11">USS-CCA1</strain>
    </source>
</reference>
<organism evidence="10 11">
    <name type="scientific">Acidiferrimicrobium australe</name>
    <dbReference type="NCBI Taxonomy" id="2664430"/>
    <lineage>
        <taxon>Bacteria</taxon>
        <taxon>Bacillati</taxon>
        <taxon>Actinomycetota</taxon>
        <taxon>Acidimicrobiia</taxon>
        <taxon>Acidimicrobiales</taxon>
        <taxon>Acidimicrobiaceae</taxon>
        <taxon>Acidiferrimicrobium</taxon>
    </lineage>
</organism>
<feature type="transmembrane region" description="Helical" evidence="8">
    <location>
        <begin position="300"/>
        <end position="326"/>
    </location>
</feature>